<keyword evidence="1" id="KW-0805">Transcription regulation</keyword>
<proteinExistence type="predicted"/>
<dbReference type="InterPro" id="IPR000551">
    <property type="entry name" value="MerR-type_HTH_dom"/>
</dbReference>
<evidence type="ECO:0000256" key="2">
    <source>
        <dbReference type="ARBA" id="ARBA00023125"/>
    </source>
</evidence>
<keyword evidence="2" id="KW-0238">DNA-binding</keyword>
<feature type="domain" description="HTH merR-type" evidence="4">
    <location>
        <begin position="5"/>
        <end position="74"/>
    </location>
</feature>
<accession>A0ABW3EK53</accession>
<dbReference type="Proteomes" id="UP001596972">
    <property type="component" value="Unassembled WGS sequence"/>
</dbReference>
<dbReference type="PROSITE" id="PS50937">
    <property type="entry name" value="HTH_MERR_2"/>
    <property type="match status" value="1"/>
</dbReference>
<evidence type="ECO:0000259" key="4">
    <source>
        <dbReference type="PROSITE" id="PS50937"/>
    </source>
</evidence>
<dbReference type="InterPro" id="IPR047057">
    <property type="entry name" value="MerR_fam"/>
</dbReference>
<dbReference type="Gene3D" id="1.10.1660.10">
    <property type="match status" value="1"/>
</dbReference>
<dbReference type="SUPFAM" id="SSF46955">
    <property type="entry name" value="Putative DNA-binding domain"/>
    <property type="match status" value="1"/>
</dbReference>
<dbReference type="PROSITE" id="PS00552">
    <property type="entry name" value="HTH_MERR_1"/>
    <property type="match status" value="1"/>
</dbReference>
<evidence type="ECO:0000256" key="1">
    <source>
        <dbReference type="ARBA" id="ARBA00023015"/>
    </source>
</evidence>
<gene>
    <name evidence="5" type="ORF">ACFQ11_06825</name>
</gene>
<keyword evidence="6" id="KW-1185">Reference proteome</keyword>
<dbReference type="PRINTS" id="PR00040">
    <property type="entry name" value="HTHMERR"/>
</dbReference>
<dbReference type="CDD" id="cd04770">
    <property type="entry name" value="HTH_HMRTR"/>
    <property type="match status" value="1"/>
</dbReference>
<keyword evidence="3" id="KW-0804">Transcription</keyword>
<reference evidence="6" key="1">
    <citation type="journal article" date="2019" name="Int. J. Syst. Evol. Microbiol.">
        <title>The Global Catalogue of Microorganisms (GCM) 10K type strain sequencing project: providing services to taxonomists for standard genome sequencing and annotation.</title>
        <authorList>
            <consortium name="The Broad Institute Genomics Platform"/>
            <consortium name="The Broad Institute Genome Sequencing Center for Infectious Disease"/>
            <person name="Wu L."/>
            <person name="Ma J."/>
        </authorList>
    </citation>
    <scope>NUCLEOTIDE SEQUENCE [LARGE SCALE GENOMIC DNA]</scope>
    <source>
        <strain evidence="6">JCM 31202</strain>
    </source>
</reference>
<organism evidence="5 6">
    <name type="scientific">Actinomadura sediminis</name>
    <dbReference type="NCBI Taxonomy" id="1038904"/>
    <lineage>
        <taxon>Bacteria</taxon>
        <taxon>Bacillati</taxon>
        <taxon>Actinomycetota</taxon>
        <taxon>Actinomycetes</taxon>
        <taxon>Streptosporangiales</taxon>
        <taxon>Thermomonosporaceae</taxon>
        <taxon>Actinomadura</taxon>
    </lineage>
</organism>
<evidence type="ECO:0000256" key="3">
    <source>
        <dbReference type="ARBA" id="ARBA00023163"/>
    </source>
</evidence>
<dbReference type="EMBL" id="JBHTJA010000008">
    <property type="protein sequence ID" value="MFD0900100.1"/>
    <property type="molecule type" value="Genomic_DNA"/>
</dbReference>
<evidence type="ECO:0000313" key="6">
    <source>
        <dbReference type="Proteomes" id="UP001596972"/>
    </source>
</evidence>
<dbReference type="InterPro" id="IPR009061">
    <property type="entry name" value="DNA-bd_dom_put_sf"/>
</dbReference>
<protein>
    <submittedName>
        <fullName evidence="5">Heavy metal-responsive transcriptional regulator</fullName>
    </submittedName>
</protein>
<dbReference type="SMART" id="SM00422">
    <property type="entry name" value="HTH_MERR"/>
    <property type="match status" value="1"/>
</dbReference>
<evidence type="ECO:0000313" key="5">
    <source>
        <dbReference type="EMBL" id="MFD0900100.1"/>
    </source>
</evidence>
<dbReference type="PANTHER" id="PTHR30204">
    <property type="entry name" value="REDOX-CYCLING DRUG-SENSING TRANSCRIPTIONAL ACTIVATOR SOXR"/>
    <property type="match status" value="1"/>
</dbReference>
<dbReference type="RefSeq" id="WP_378297023.1">
    <property type="nucleotide sequence ID" value="NZ_JBHTJA010000008.1"/>
</dbReference>
<dbReference type="PANTHER" id="PTHR30204:SF94">
    <property type="entry name" value="HEAVY METAL-DEPENDENT TRANSCRIPTIONAL REGULATOR HI_0293-RELATED"/>
    <property type="match status" value="1"/>
</dbReference>
<sequence length="147" mass="15968">MSNDMLTVGEAAQAAGLSAKAVRLYETKGLLPPAQRTAAGYRLYTDDDVAVLRFIRQAKTLGLTLAEIGDILTIRRGGIQPCPHVLTVLDQRIAEVDRTITELRQLRRTLIRTRDTAARDATRGAVHDGNGDVCAIIEHAPRLAAGR</sequence>
<name>A0ABW3EK53_9ACTN</name>
<comment type="caution">
    <text evidence="5">The sequence shown here is derived from an EMBL/GenBank/DDBJ whole genome shotgun (WGS) entry which is preliminary data.</text>
</comment>
<dbReference type="Pfam" id="PF13411">
    <property type="entry name" value="MerR_1"/>
    <property type="match status" value="1"/>
</dbReference>